<organism evidence="2 3">
    <name type="scientific">Streptomyces microflavus</name>
    <name type="common">Streptomyces lipmanii</name>
    <dbReference type="NCBI Taxonomy" id="1919"/>
    <lineage>
        <taxon>Bacteria</taxon>
        <taxon>Bacillati</taxon>
        <taxon>Actinomycetota</taxon>
        <taxon>Actinomycetes</taxon>
        <taxon>Kitasatosporales</taxon>
        <taxon>Streptomycetaceae</taxon>
        <taxon>Streptomyces</taxon>
    </lineage>
</organism>
<dbReference type="AlphaFoldDB" id="A0A7J0CZA7"/>
<feature type="chain" id="PRO_5029598269" evidence="1">
    <location>
        <begin position="33"/>
        <end position="99"/>
    </location>
</feature>
<gene>
    <name evidence="2" type="ORF">Smic_63580</name>
</gene>
<proteinExistence type="predicted"/>
<comment type="caution">
    <text evidence="2">The sequence shown here is derived from an EMBL/GenBank/DDBJ whole genome shotgun (WGS) entry which is preliminary data.</text>
</comment>
<dbReference type="EMBL" id="BLWD01000001">
    <property type="protein sequence ID" value="GFN07802.1"/>
    <property type="molecule type" value="Genomic_DNA"/>
</dbReference>
<keyword evidence="1" id="KW-0732">Signal</keyword>
<evidence type="ECO:0000256" key="1">
    <source>
        <dbReference type="SAM" id="SignalP"/>
    </source>
</evidence>
<protein>
    <submittedName>
        <fullName evidence="2">Uncharacterized protein</fullName>
    </submittedName>
</protein>
<dbReference type="Proteomes" id="UP000498740">
    <property type="component" value="Unassembled WGS sequence"/>
</dbReference>
<feature type="signal peptide" evidence="1">
    <location>
        <begin position="1"/>
        <end position="32"/>
    </location>
</feature>
<evidence type="ECO:0000313" key="3">
    <source>
        <dbReference type="Proteomes" id="UP000498740"/>
    </source>
</evidence>
<sequence>MKKNARRTCAIGTAVAALAGVIVLGGGATAQADTRCSWGTITINSGRGAEAPSTASGHKHDTGNHYVRYIAGDLVDWWADNNGGSDGDTWDSYYGTRKC</sequence>
<name>A0A7J0CZA7_STRMI</name>
<accession>A0A7J0CZA7</accession>
<dbReference type="RefSeq" id="WP_032757149.1">
    <property type="nucleotide sequence ID" value="NZ_BMUG01000013.1"/>
</dbReference>
<reference evidence="2 3" key="1">
    <citation type="submission" date="2020-05" db="EMBL/GenBank/DDBJ databases">
        <title>Whole genome shotgun sequence of Streptomyces microflavus NBRC 13062.</title>
        <authorList>
            <person name="Komaki H."/>
            <person name="Tamura T."/>
        </authorList>
    </citation>
    <scope>NUCLEOTIDE SEQUENCE [LARGE SCALE GENOMIC DNA]</scope>
    <source>
        <strain evidence="2 3">NBRC 13062</strain>
    </source>
</reference>
<evidence type="ECO:0000313" key="2">
    <source>
        <dbReference type="EMBL" id="GFN07802.1"/>
    </source>
</evidence>